<evidence type="ECO:0000256" key="1">
    <source>
        <dbReference type="SAM" id="MobiDB-lite"/>
    </source>
</evidence>
<evidence type="ECO:0000313" key="4">
    <source>
        <dbReference type="Proteomes" id="UP001500635"/>
    </source>
</evidence>
<dbReference type="EMBL" id="BAABFR010000026">
    <property type="protein sequence ID" value="GAA4391491.1"/>
    <property type="molecule type" value="Genomic_DNA"/>
</dbReference>
<protein>
    <recommendedName>
        <fullName evidence="2">HTH cro/C1-type domain-containing protein</fullName>
    </recommendedName>
</protein>
<evidence type="ECO:0000259" key="2">
    <source>
        <dbReference type="PROSITE" id="PS50943"/>
    </source>
</evidence>
<dbReference type="Gene3D" id="1.10.260.40">
    <property type="entry name" value="lambda repressor-like DNA-binding domains"/>
    <property type="match status" value="1"/>
</dbReference>
<dbReference type="CDD" id="cd00093">
    <property type="entry name" value="HTH_XRE"/>
    <property type="match status" value="1"/>
</dbReference>
<gene>
    <name evidence="3" type="ORF">GCM10023147_20420</name>
</gene>
<dbReference type="RefSeq" id="WP_344994697.1">
    <property type="nucleotide sequence ID" value="NZ_BAABFR010000026.1"/>
</dbReference>
<accession>A0ABP8JIN6</accession>
<dbReference type="SUPFAM" id="SSF47413">
    <property type="entry name" value="lambda repressor-like DNA-binding domains"/>
    <property type="match status" value="1"/>
</dbReference>
<evidence type="ECO:0000313" key="3">
    <source>
        <dbReference type="EMBL" id="GAA4391491.1"/>
    </source>
</evidence>
<dbReference type="PROSITE" id="PS50943">
    <property type="entry name" value="HTH_CROC1"/>
    <property type="match status" value="1"/>
</dbReference>
<feature type="domain" description="HTH cro/C1-type" evidence="2">
    <location>
        <begin position="27"/>
        <end position="75"/>
    </location>
</feature>
<feature type="region of interest" description="Disordered" evidence="1">
    <location>
        <begin position="78"/>
        <end position="114"/>
    </location>
</feature>
<proteinExistence type="predicted"/>
<keyword evidence="4" id="KW-1185">Reference proteome</keyword>
<dbReference type="InterPro" id="IPR010982">
    <property type="entry name" value="Lambda_DNA-bd_dom_sf"/>
</dbReference>
<organism evidence="3 4">
    <name type="scientific">Tsukamurella soli</name>
    <dbReference type="NCBI Taxonomy" id="644556"/>
    <lineage>
        <taxon>Bacteria</taxon>
        <taxon>Bacillati</taxon>
        <taxon>Actinomycetota</taxon>
        <taxon>Actinomycetes</taxon>
        <taxon>Mycobacteriales</taxon>
        <taxon>Tsukamurellaceae</taxon>
        <taxon>Tsukamurella</taxon>
    </lineage>
</organism>
<comment type="caution">
    <text evidence="3">The sequence shown here is derived from an EMBL/GenBank/DDBJ whole genome shotgun (WGS) entry which is preliminary data.</text>
</comment>
<sequence>MSIAAHEEDWIPGDSLATRVTVVRATLGINRKELSERSGLSENVLQSIEDGRSVRDAHKKVSAIARATGVSREWLAFGGPLSEDGPTPEPPGRGVSQPYRNNSISLTLEPAASA</sequence>
<name>A0ABP8JIN6_9ACTN</name>
<dbReference type="Proteomes" id="UP001500635">
    <property type="component" value="Unassembled WGS sequence"/>
</dbReference>
<reference evidence="4" key="1">
    <citation type="journal article" date="2019" name="Int. J. Syst. Evol. Microbiol.">
        <title>The Global Catalogue of Microorganisms (GCM) 10K type strain sequencing project: providing services to taxonomists for standard genome sequencing and annotation.</title>
        <authorList>
            <consortium name="The Broad Institute Genomics Platform"/>
            <consortium name="The Broad Institute Genome Sequencing Center for Infectious Disease"/>
            <person name="Wu L."/>
            <person name="Ma J."/>
        </authorList>
    </citation>
    <scope>NUCLEOTIDE SEQUENCE [LARGE SCALE GENOMIC DNA]</scope>
    <source>
        <strain evidence="4">JCM 17688</strain>
    </source>
</reference>
<dbReference type="InterPro" id="IPR001387">
    <property type="entry name" value="Cro/C1-type_HTH"/>
</dbReference>